<protein>
    <submittedName>
        <fullName evidence="5">Glycosyl transferase, group 1 family protein</fullName>
    </submittedName>
</protein>
<accession>A0A0H4X1L6</accession>
<dbReference type="Pfam" id="PF00534">
    <property type="entry name" value="Glycos_transf_1"/>
    <property type="match status" value="1"/>
</dbReference>
<evidence type="ECO:0000259" key="3">
    <source>
        <dbReference type="Pfam" id="PF00534"/>
    </source>
</evidence>
<dbReference type="PANTHER" id="PTHR12526:SF510">
    <property type="entry name" value="D-INOSITOL 3-PHOSPHATE GLYCOSYLTRANSFERASE"/>
    <property type="match status" value="1"/>
</dbReference>
<reference evidence="5 6" key="1">
    <citation type="journal article" date="2016" name="PLoS ONE">
        <title>Complete Genome Sequence and Comparative Genomics of a Novel Myxobacterium Myxococcus hansupus.</title>
        <authorList>
            <person name="Sharma G."/>
            <person name="Narwani T."/>
            <person name="Subramanian S."/>
        </authorList>
    </citation>
    <scope>NUCLEOTIDE SEQUENCE [LARGE SCALE GENOMIC DNA]</scope>
    <source>
        <strain evidence="6">mixupus</strain>
    </source>
</reference>
<sequence length="375" mass="40819">MRVLHIYSGNLYGGIEAFLHTVARTQGLQPGVQHEFALCFEGRLARELREAGAEPHLLGATRVGRPLSVWRARSALRALLRRGGYGAVICHAIWPQALFGPVVRAAGVPLVFYQHDALNGRHWLERWARVTEPDLVITNSRYSAGTLGRVYPRAAWKLAYYPVLAPAPEGGRDGARARLRAELGAHEQDVVIVQTSRMEAWKGQRLLLEALGRLRQVPGWRAWVAGGAQRPEEEAYLEGLRAQANGLGLGERVRFLGQRSDVPRLLRAADIHCQPNLGAEPFGIAFVEALQAELPVVTTAMGGPLEIVDASCGVLVPPEPGALATTLRRLIEDPALRAQLGKGGPARAEALSDPRAYLCELEDALRSLTEAGPRA</sequence>
<evidence type="ECO:0000259" key="4">
    <source>
        <dbReference type="Pfam" id="PF13439"/>
    </source>
</evidence>
<dbReference type="KEGG" id="mym:A176_005941"/>
<dbReference type="AlphaFoldDB" id="A0A0H4X1L6"/>
<dbReference type="InterPro" id="IPR001296">
    <property type="entry name" value="Glyco_trans_1"/>
</dbReference>
<dbReference type="STRING" id="1297742.A176_005941"/>
<dbReference type="Pfam" id="PF13439">
    <property type="entry name" value="Glyco_transf_4"/>
    <property type="match status" value="1"/>
</dbReference>
<evidence type="ECO:0000313" key="5">
    <source>
        <dbReference type="EMBL" id="AKQ69029.1"/>
    </source>
</evidence>
<dbReference type="PATRIC" id="fig|1297742.4.peg.6035"/>
<keyword evidence="6" id="KW-1185">Reference proteome</keyword>
<evidence type="ECO:0000313" key="6">
    <source>
        <dbReference type="Proteomes" id="UP000009026"/>
    </source>
</evidence>
<proteinExistence type="predicted"/>
<keyword evidence="2 5" id="KW-0808">Transferase</keyword>
<dbReference type="Proteomes" id="UP000009026">
    <property type="component" value="Chromosome"/>
</dbReference>
<keyword evidence="1" id="KW-0328">Glycosyltransferase</keyword>
<dbReference type="CDD" id="cd03801">
    <property type="entry name" value="GT4_PimA-like"/>
    <property type="match status" value="1"/>
</dbReference>
<name>A0A0H4X1L6_9BACT</name>
<evidence type="ECO:0000256" key="1">
    <source>
        <dbReference type="ARBA" id="ARBA00022676"/>
    </source>
</evidence>
<dbReference type="PANTHER" id="PTHR12526">
    <property type="entry name" value="GLYCOSYLTRANSFERASE"/>
    <property type="match status" value="1"/>
</dbReference>
<dbReference type="EMBL" id="CP012109">
    <property type="protein sequence ID" value="AKQ69029.1"/>
    <property type="molecule type" value="Genomic_DNA"/>
</dbReference>
<gene>
    <name evidence="5" type="ORF">A176_005941</name>
</gene>
<dbReference type="InterPro" id="IPR028098">
    <property type="entry name" value="Glyco_trans_4-like_N"/>
</dbReference>
<feature type="domain" description="Glycosyltransferase subfamily 4-like N-terminal" evidence="4">
    <location>
        <begin position="12"/>
        <end position="155"/>
    </location>
</feature>
<evidence type="ECO:0000256" key="2">
    <source>
        <dbReference type="ARBA" id="ARBA00022679"/>
    </source>
</evidence>
<dbReference type="GO" id="GO:0016757">
    <property type="term" value="F:glycosyltransferase activity"/>
    <property type="evidence" value="ECO:0007669"/>
    <property type="project" value="UniProtKB-KW"/>
</dbReference>
<feature type="domain" description="Glycosyl transferase family 1" evidence="3">
    <location>
        <begin position="177"/>
        <end position="345"/>
    </location>
</feature>
<organism evidence="5 6">
    <name type="scientific">Pseudomyxococcus hansupus</name>
    <dbReference type="NCBI Taxonomy" id="1297742"/>
    <lineage>
        <taxon>Bacteria</taxon>
        <taxon>Pseudomonadati</taxon>
        <taxon>Myxococcota</taxon>
        <taxon>Myxococcia</taxon>
        <taxon>Myxococcales</taxon>
        <taxon>Cystobacterineae</taxon>
        <taxon>Myxococcaceae</taxon>
        <taxon>Pseudomyxococcus</taxon>
    </lineage>
</organism>
<dbReference type="SUPFAM" id="SSF53756">
    <property type="entry name" value="UDP-Glycosyltransferase/glycogen phosphorylase"/>
    <property type="match status" value="1"/>
</dbReference>
<dbReference type="Gene3D" id="3.40.50.2000">
    <property type="entry name" value="Glycogen Phosphorylase B"/>
    <property type="match status" value="2"/>
</dbReference>
<dbReference type="eggNOG" id="COG0438">
    <property type="taxonomic scope" value="Bacteria"/>
</dbReference>